<gene>
    <name evidence="9" type="ORF">M378DRAFT_75981</name>
</gene>
<dbReference type="GO" id="GO:0061136">
    <property type="term" value="P:regulation of proteasomal protein catabolic process"/>
    <property type="evidence" value="ECO:0007669"/>
    <property type="project" value="TreeGrafter"/>
</dbReference>
<dbReference type="Pfam" id="PF00443">
    <property type="entry name" value="UCH"/>
    <property type="match status" value="1"/>
</dbReference>
<dbReference type="GO" id="GO:0070628">
    <property type="term" value="F:proteasome binding"/>
    <property type="evidence" value="ECO:0007669"/>
    <property type="project" value="TreeGrafter"/>
</dbReference>
<dbReference type="InterPro" id="IPR044635">
    <property type="entry name" value="UBP14-like"/>
</dbReference>
<evidence type="ECO:0000256" key="7">
    <source>
        <dbReference type="SAM" id="MobiDB-lite"/>
    </source>
</evidence>
<keyword evidence="5" id="KW-0378">Hydrolase</keyword>
<feature type="domain" description="USP" evidence="8">
    <location>
        <begin position="158"/>
        <end position="559"/>
    </location>
</feature>
<proteinExistence type="predicted"/>
<evidence type="ECO:0000313" key="9">
    <source>
        <dbReference type="EMBL" id="KIL66080.1"/>
    </source>
</evidence>
<dbReference type="InParanoid" id="A0A0C2SS07"/>
<keyword evidence="4" id="KW-0833">Ubl conjugation pathway</keyword>
<dbReference type="Proteomes" id="UP000054549">
    <property type="component" value="Unassembled WGS sequence"/>
</dbReference>
<dbReference type="AlphaFoldDB" id="A0A0C2SS07"/>
<comment type="catalytic activity">
    <reaction evidence="1">
        <text>Thiol-dependent hydrolysis of ester, thioester, amide, peptide and isopeptide bonds formed by the C-terminal Gly of ubiquitin (a 76-residue protein attached to proteins as an intracellular targeting signal).</text>
        <dbReference type="EC" id="3.4.19.12"/>
    </reaction>
</comment>
<dbReference type="GO" id="GO:0016579">
    <property type="term" value="P:protein deubiquitination"/>
    <property type="evidence" value="ECO:0007669"/>
    <property type="project" value="InterPro"/>
</dbReference>
<dbReference type="InterPro" id="IPR028889">
    <property type="entry name" value="USP"/>
</dbReference>
<organism evidence="9 10">
    <name type="scientific">Amanita muscaria (strain Koide BX008)</name>
    <dbReference type="NCBI Taxonomy" id="946122"/>
    <lineage>
        <taxon>Eukaryota</taxon>
        <taxon>Fungi</taxon>
        <taxon>Dikarya</taxon>
        <taxon>Basidiomycota</taxon>
        <taxon>Agaricomycotina</taxon>
        <taxon>Agaricomycetes</taxon>
        <taxon>Agaricomycetidae</taxon>
        <taxon>Agaricales</taxon>
        <taxon>Pluteineae</taxon>
        <taxon>Amanitaceae</taxon>
        <taxon>Amanita</taxon>
    </lineage>
</organism>
<protein>
    <recommendedName>
        <fullName evidence="2">ubiquitinyl hydrolase 1</fullName>
        <ecNumber evidence="2">3.4.19.12</ecNumber>
    </recommendedName>
</protein>
<feature type="region of interest" description="Disordered" evidence="7">
    <location>
        <begin position="40"/>
        <end position="62"/>
    </location>
</feature>
<keyword evidence="3" id="KW-0645">Protease</keyword>
<evidence type="ECO:0000256" key="4">
    <source>
        <dbReference type="ARBA" id="ARBA00022786"/>
    </source>
</evidence>
<dbReference type="GO" id="GO:0043161">
    <property type="term" value="P:proteasome-mediated ubiquitin-dependent protein catabolic process"/>
    <property type="evidence" value="ECO:0007669"/>
    <property type="project" value="InterPro"/>
</dbReference>
<dbReference type="GO" id="GO:0004843">
    <property type="term" value="F:cysteine-type deubiquitinase activity"/>
    <property type="evidence" value="ECO:0007669"/>
    <property type="project" value="UniProtKB-EC"/>
</dbReference>
<evidence type="ECO:0000256" key="1">
    <source>
        <dbReference type="ARBA" id="ARBA00000707"/>
    </source>
</evidence>
<dbReference type="Gene3D" id="6.10.140.100">
    <property type="match status" value="1"/>
</dbReference>
<name>A0A0C2SS07_AMAMK</name>
<evidence type="ECO:0000256" key="5">
    <source>
        <dbReference type="ARBA" id="ARBA00022801"/>
    </source>
</evidence>
<dbReference type="EC" id="3.4.19.12" evidence="2"/>
<dbReference type="STRING" id="946122.A0A0C2SS07"/>
<feature type="compositionally biased region" description="Polar residues" evidence="7">
    <location>
        <begin position="41"/>
        <end position="56"/>
    </location>
</feature>
<reference evidence="9 10" key="1">
    <citation type="submission" date="2014-04" db="EMBL/GenBank/DDBJ databases">
        <title>Evolutionary Origins and Diversification of the Mycorrhizal Mutualists.</title>
        <authorList>
            <consortium name="DOE Joint Genome Institute"/>
            <consortium name="Mycorrhizal Genomics Consortium"/>
            <person name="Kohler A."/>
            <person name="Kuo A."/>
            <person name="Nagy L.G."/>
            <person name="Floudas D."/>
            <person name="Copeland A."/>
            <person name="Barry K.W."/>
            <person name="Cichocki N."/>
            <person name="Veneault-Fourrey C."/>
            <person name="LaButti K."/>
            <person name="Lindquist E.A."/>
            <person name="Lipzen A."/>
            <person name="Lundell T."/>
            <person name="Morin E."/>
            <person name="Murat C."/>
            <person name="Riley R."/>
            <person name="Ohm R."/>
            <person name="Sun H."/>
            <person name="Tunlid A."/>
            <person name="Henrissat B."/>
            <person name="Grigoriev I.V."/>
            <person name="Hibbett D.S."/>
            <person name="Martin F."/>
        </authorList>
    </citation>
    <scope>NUCLEOTIDE SEQUENCE [LARGE SCALE GENOMIC DNA]</scope>
    <source>
        <strain evidence="9 10">Koide BX008</strain>
    </source>
</reference>
<evidence type="ECO:0000256" key="3">
    <source>
        <dbReference type="ARBA" id="ARBA00022670"/>
    </source>
</evidence>
<dbReference type="InterPro" id="IPR038765">
    <property type="entry name" value="Papain-like_cys_pep_sf"/>
</dbReference>
<dbReference type="Gene3D" id="3.90.70.10">
    <property type="entry name" value="Cysteine proteinases"/>
    <property type="match status" value="1"/>
</dbReference>
<sequence length="616" mass="69386">MGGNLEEDMEIARKVLRKHNGNIEKAADAILQGDKGEDLWQSFSAQNTGGRTNSPAQIPPAPSSRVIDLTADDDEMSRALQLSMETPQNQVRFGPSDRAPDPAWQMVSSNSLQLNVESAGQEDQHLKEAIQASLKDFPPEEPDVLPFEDTIREGGRPVALRAEAPELAYAALAFHALFHVPQVREHVAMMPLPSVELDAANEVNDSYTRALVNIVEYFSNLDLAQLSAIVDKDLLTSLQAQPIDRSMARVTDATAEFLRSLAGLISRHLNDHKEENETVSRLFYFRHTTVEYRPNIPRKFKRTSPDDGFVVLVDVGVENIPNDLIGTLSANLSRYSDSASSHDVIIEPSDVLAFQLVYRRQSSSRSNVDPFIYPKTLFLDRFLLSNVELANQKRRQEKDMNAEIVNLTTQKETLTRYNNRDTLADLRTTLYYYEHVASSADPERERQIGETITKLRSALAAITDQLNAIDRCIEQLRSEVTILFDCPELQHYRYDLRAVLVHTGLPGRKQIYSYVQDVDGIWWKTVDFTVTEVTEEMVLTDPNGLHLGAGPYLLLYSRSMPQERIKWLMPWPSEFLESVEQSNKTFLDMVPPELAAKVKTSPPISAPESTESLNTS</sequence>
<dbReference type="PANTHER" id="PTHR43982:SF6">
    <property type="entry name" value="UBIQUITIN CARBOXYL-TERMINAL HYDROLASE 2-RELATED"/>
    <property type="match status" value="1"/>
</dbReference>
<dbReference type="OrthoDB" id="443682at2759"/>
<dbReference type="SUPFAM" id="SSF54001">
    <property type="entry name" value="Cysteine proteinases"/>
    <property type="match status" value="1"/>
</dbReference>
<keyword evidence="6" id="KW-0788">Thiol protease</keyword>
<dbReference type="CDD" id="cd02257">
    <property type="entry name" value="Peptidase_C19"/>
    <property type="match status" value="1"/>
</dbReference>
<accession>A0A0C2SS07</accession>
<evidence type="ECO:0000256" key="2">
    <source>
        <dbReference type="ARBA" id="ARBA00012759"/>
    </source>
</evidence>
<evidence type="ECO:0000259" key="8">
    <source>
        <dbReference type="PROSITE" id="PS50235"/>
    </source>
</evidence>
<dbReference type="PROSITE" id="PS50235">
    <property type="entry name" value="USP_3"/>
    <property type="match status" value="1"/>
</dbReference>
<evidence type="ECO:0000313" key="10">
    <source>
        <dbReference type="Proteomes" id="UP000054549"/>
    </source>
</evidence>
<dbReference type="EMBL" id="KN818238">
    <property type="protein sequence ID" value="KIL66080.1"/>
    <property type="molecule type" value="Genomic_DNA"/>
</dbReference>
<evidence type="ECO:0000256" key="6">
    <source>
        <dbReference type="ARBA" id="ARBA00022807"/>
    </source>
</evidence>
<keyword evidence="10" id="KW-1185">Reference proteome</keyword>
<dbReference type="HOGENOM" id="CLU_023748_0_0_1"/>
<dbReference type="InterPro" id="IPR001394">
    <property type="entry name" value="Peptidase_C19_UCH"/>
</dbReference>
<dbReference type="PANTHER" id="PTHR43982">
    <property type="entry name" value="UBIQUITIN CARBOXYL-TERMINAL HYDROLASE"/>
    <property type="match status" value="1"/>
</dbReference>